<evidence type="ECO:0000256" key="1">
    <source>
        <dbReference type="ARBA" id="ARBA00004651"/>
    </source>
</evidence>
<dbReference type="Proteomes" id="UP000535491">
    <property type="component" value="Unassembled WGS sequence"/>
</dbReference>
<sequence length="127" mass="13470">MERRYEIGLLLLRITFGLIFFVHGLAKFQGGIEKTAGFFSSLGLPGFAAYPVAVIELAGGLAIIVGLGTRIVSALLALIMLGAIFTAKLSAGFIGGYELDLILLAVAVHLLLSGSRFLAVDSLFTRR</sequence>
<dbReference type="AlphaFoldDB" id="A0A7W2A9A5"/>
<dbReference type="PANTHER" id="PTHR33452:SF1">
    <property type="entry name" value="INNER MEMBRANE PROTEIN YPHA-RELATED"/>
    <property type="match status" value="1"/>
</dbReference>
<feature type="transmembrane region" description="Helical" evidence="7">
    <location>
        <begin position="74"/>
        <end position="95"/>
    </location>
</feature>
<proteinExistence type="inferred from homology"/>
<protein>
    <submittedName>
        <fullName evidence="8">DoxX family protein</fullName>
    </submittedName>
</protein>
<dbReference type="InterPro" id="IPR032808">
    <property type="entry name" value="DoxX"/>
</dbReference>
<feature type="transmembrane region" description="Helical" evidence="7">
    <location>
        <begin position="101"/>
        <end position="119"/>
    </location>
</feature>
<evidence type="ECO:0000256" key="6">
    <source>
        <dbReference type="ARBA" id="ARBA00023136"/>
    </source>
</evidence>
<feature type="transmembrane region" description="Helical" evidence="7">
    <location>
        <begin position="7"/>
        <end position="26"/>
    </location>
</feature>
<gene>
    <name evidence="8" type="ORF">H1191_19285</name>
</gene>
<dbReference type="EMBL" id="JACEIQ010000033">
    <property type="protein sequence ID" value="MBA4496411.1"/>
    <property type="molecule type" value="Genomic_DNA"/>
</dbReference>
<keyword evidence="6 7" id="KW-0472">Membrane</keyword>
<dbReference type="Pfam" id="PF07681">
    <property type="entry name" value="DoxX"/>
    <property type="match status" value="1"/>
</dbReference>
<evidence type="ECO:0000256" key="3">
    <source>
        <dbReference type="ARBA" id="ARBA00022475"/>
    </source>
</evidence>
<dbReference type="GO" id="GO:0005886">
    <property type="term" value="C:plasma membrane"/>
    <property type="evidence" value="ECO:0007669"/>
    <property type="project" value="UniProtKB-SubCell"/>
</dbReference>
<dbReference type="InterPro" id="IPR051907">
    <property type="entry name" value="DoxX-like_oxidoreductase"/>
</dbReference>
<keyword evidence="3" id="KW-1003">Cell membrane</keyword>
<evidence type="ECO:0000313" key="8">
    <source>
        <dbReference type="EMBL" id="MBA4496411.1"/>
    </source>
</evidence>
<evidence type="ECO:0000256" key="5">
    <source>
        <dbReference type="ARBA" id="ARBA00022989"/>
    </source>
</evidence>
<dbReference type="PANTHER" id="PTHR33452">
    <property type="entry name" value="OXIDOREDUCTASE CATD-RELATED"/>
    <property type="match status" value="1"/>
</dbReference>
<feature type="transmembrane region" description="Helical" evidence="7">
    <location>
        <begin position="46"/>
        <end position="67"/>
    </location>
</feature>
<dbReference type="RefSeq" id="WP_181754813.1">
    <property type="nucleotide sequence ID" value="NZ_JACEIQ010000033.1"/>
</dbReference>
<accession>A0A7W2A9A5</accession>
<evidence type="ECO:0000256" key="4">
    <source>
        <dbReference type="ARBA" id="ARBA00022692"/>
    </source>
</evidence>
<evidence type="ECO:0000256" key="7">
    <source>
        <dbReference type="SAM" id="Phobius"/>
    </source>
</evidence>
<keyword evidence="5 7" id="KW-1133">Transmembrane helix</keyword>
<name>A0A7W2A9A5_9BACL</name>
<organism evidence="8 9">
    <name type="scientific">Paenactinomyces guangxiensis</name>
    <dbReference type="NCBI Taxonomy" id="1490290"/>
    <lineage>
        <taxon>Bacteria</taxon>
        <taxon>Bacillati</taxon>
        <taxon>Bacillota</taxon>
        <taxon>Bacilli</taxon>
        <taxon>Bacillales</taxon>
        <taxon>Thermoactinomycetaceae</taxon>
        <taxon>Paenactinomyces</taxon>
    </lineage>
</organism>
<evidence type="ECO:0000256" key="2">
    <source>
        <dbReference type="ARBA" id="ARBA00006679"/>
    </source>
</evidence>
<comment type="similarity">
    <text evidence="2">Belongs to the DoxX family.</text>
</comment>
<keyword evidence="4 7" id="KW-0812">Transmembrane</keyword>
<reference evidence="8 9" key="1">
    <citation type="submission" date="2020-07" db="EMBL/GenBank/DDBJ databases">
        <authorList>
            <person name="Feng H."/>
        </authorList>
    </citation>
    <scope>NUCLEOTIDE SEQUENCE [LARGE SCALE GENOMIC DNA]</scope>
    <source>
        <strain evidence="9">s-10</strain>
    </source>
</reference>
<evidence type="ECO:0000313" key="9">
    <source>
        <dbReference type="Proteomes" id="UP000535491"/>
    </source>
</evidence>
<comment type="caution">
    <text evidence="8">The sequence shown here is derived from an EMBL/GenBank/DDBJ whole genome shotgun (WGS) entry which is preliminary data.</text>
</comment>
<keyword evidence="9" id="KW-1185">Reference proteome</keyword>
<comment type="subcellular location">
    <subcellularLocation>
        <location evidence="1">Cell membrane</location>
        <topology evidence="1">Multi-pass membrane protein</topology>
    </subcellularLocation>
</comment>